<keyword evidence="4" id="KW-0106">Calcium</keyword>
<dbReference type="Pfam" id="PF00520">
    <property type="entry name" value="Ion_trans"/>
    <property type="match status" value="1"/>
</dbReference>
<feature type="transmembrane region" description="Helical" evidence="8">
    <location>
        <begin position="948"/>
        <end position="968"/>
    </location>
</feature>
<keyword evidence="11" id="KW-1185">Reference proteome</keyword>
<name>A0ABP0IGX8_9DINO</name>
<evidence type="ECO:0000256" key="2">
    <source>
        <dbReference type="ARBA" id="ARBA00022692"/>
    </source>
</evidence>
<proteinExistence type="predicted"/>
<sequence length="1358" mass="151315">MISPARPFATLRHVQKDAVQPTLFHYNSALSSCKESSDWGAALSLLTTLGAVGLGPSSASFTAAIRAVAQTRRLWEVGLTLLCDLHVWMLQSNQITNSAALTAAGRSTAWQAAVGIFSRMQLQELCQDVVSHTAALAACEPSGRWQLMLELFAKMPVVDVVACGAAVSACAKAASWQEALLLLVSMPKQRLWPNTICFNATISACERSGHWELALFLLNEMDLQALQPDAVSVSAAISACGRGLEWQAAMWLLATLPSMHLQRTTISFNATMSACEKAKHWQHVTQLTDDFVSHGFLPDTVTRGVIGLACDHAEQWQRSLLLSPSKGPVSKDGLQTLARRLSWSEDERAEVRAWLQPEQLKEVSPDELVLLVWCAASLGWSEENIIHRTRKKLLQCLQSRLLSWRETSRLAWSLANLEVNDAVLLDTLQEDLIQQMDRFESAQHSGVLLDFASSALTTSWACSFLKSLRRRTLGKVSEFLAQSALLLDRQPVPNLAYDLFSDKTLIHLELEDLLVISKPPHWQVDSNTDRNSEASLGDFLKGIFPVRRWPVFRDTANAKGFLHRLDVPSSGLILVAKTYSAYFDLRLQLQTGQMHREYLVLSHGWLPPRGAVVARVHALKGGRSDQSSVTRRGRVAITRLKVLSYCMLSGAVSLVAVRLVTGRMHQIRLHLSHIGHPTVTDGKYAATETKLRDEQRCSRNFLHRYRLTFAVAGQPYSASSPLPGDLMAVLQRCTASGPALAASAAAMREWSSGACESWGQCRSIEQKKVFSDASDTSKQFSGRYSKAGHPSATVNNRYEREVGPGSFESHAICSGCGRAHARINAAEQLHAKGLLLEQLEWSKELESAFDVQLAELLVKLETWADRVAAPSAPRFLVSKRSGQSKLCDEALPEPSLMHHKNKSYDEARLTHVQVVEATQGLGKFNEDERDAIKDTSLWQSLRQWSRELMGSMPASLFFAGLIVTNSIFLGVQLEMQAASENIFVEDTFFLALNVVYAVLFTMEVMLRLLGSGCSMFIWSSHDWAWNCLDLFVVVSSWVELLLHSLEGNSSISGNRNLRMLRLLRFGRLVRVVRVVRVARLFRSLRTLINSLVGTLKSLFWSLLLLALIMYMFGIMFTDAVLDHRNSLGFTDAGSDLSLRFGSLYLSIETLFRAISNGLTWGEAADALARMDHGMFWCSLFHFYVAFCSFAVLNVMTGTFCNAAIKAAERDHDMLVLSLVQTRQELREQVATLFHKIDQRGVGQVTIDDFEQHFSDDVVIAFFESLEIGAMDAWTLFLSLDVDGDHTISVDEFTERCLQLHGPARSADIFALRQNTDKLADYLIKVEGRQLQLHQRFNELLRTMSSVGYLTEPVKEAEL</sequence>
<keyword evidence="5 8" id="KW-1133">Transmembrane helix</keyword>
<dbReference type="Pfam" id="PF00849">
    <property type="entry name" value="PseudoU_synth_2"/>
    <property type="match status" value="1"/>
</dbReference>
<evidence type="ECO:0000256" key="6">
    <source>
        <dbReference type="ARBA" id="ARBA00023136"/>
    </source>
</evidence>
<evidence type="ECO:0000256" key="1">
    <source>
        <dbReference type="ARBA" id="ARBA00004141"/>
    </source>
</evidence>
<accession>A0ABP0IGX8</accession>
<dbReference type="EMBL" id="CAXAMN010002891">
    <property type="protein sequence ID" value="CAK9001847.1"/>
    <property type="molecule type" value="Genomic_DNA"/>
</dbReference>
<evidence type="ECO:0000313" key="10">
    <source>
        <dbReference type="EMBL" id="CAK9001847.1"/>
    </source>
</evidence>
<dbReference type="SUPFAM" id="SSF81324">
    <property type="entry name" value="Voltage-gated potassium channels"/>
    <property type="match status" value="1"/>
</dbReference>
<dbReference type="Gene3D" id="3.30.2350.10">
    <property type="entry name" value="Pseudouridine synthase"/>
    <property type="match status" value="1"/>
</dbReference>
<dbReference type="InterPro" id="IPR002048">
    <property type="entry name" value="EF_hand_dom"/>
</dbReference>
<organism evidence="10 11">
    <name type="scientific">Durusdinium trenchii</name>
    <dbReference type="NCBI Taxonomy" id="1381693"/>
    <lineage>
        <taxon>Eukaryota</taxon>
        <taxon>Sar</taxon>
        <taxon>Alveolata</taxon>
        <taxon>Dinophyceae</taxon>
        <taxon>Suessiales</taxon>
        <taxon>Symbiodiniaceae</taxon>
        <taxon>Durusdinium</taxon>
    </lineage>
</organism>
<feature type="transmembrane region" description="Helical" evidence="8">
    <location>
        <begin position="642"/>
        <end position="661"/>
    </location>
</feature>
<feature type="transmembrane region" description="Helical" evidence="8">
    <location>
        <begin position="1098"/>
        <end position="1117"/>
    </location>
</feature>
<evidence type="ECO:0000259" key="9">
    <source>
        <dbReference type="PROSITE" id="PS50222"/>
    </source>
</evidence>
<dbReference type="InterPro" id="IPR027359">
    <property type="entry name" value="Volt_channel_dom_sf"/>
</dbReference>
<dbReference type="SUPFAM" id="SSF47473">
    <property type="entry name" value="EF-hand"/>
    <property type="match status" value="1"/>
</dbReference>
<feature type="transmembrane region" description="Helical" evidence="8">
    <location>
        <begin position="1180"/>
        <end position="1204"/>
    </location>
</feature>
<reference evidence="10 11" key="1">
    <citation type="submission" date="2024-02" db="EMBL/GenBank/DDBJ databases">
        <authorList>
            <person name="Chen Y."/>
            <person name="Shah S."/>
            <person name="Dougan E. K."/>
            <person name="Thang M."/>
            <person name="Chan C."/>
        </authorList>
    </citation>
    <scope>NUCLEOTIDE SEQUENCE [LARGE SCALE GENOMIC DNA]</scope>
</reference>
<evidence type="ECO:0000256" key="5">
    <source>
        <dbReference type="ARBA" id="ARBA00022989"/>
    </source>
</evidence>
<dbReference type="PROSITE" id="PS00018">
    <property type="entry name" value="EF_HAND_1"/>
    <property type="match status" value="1"/>
</dbReference>
<dbReference type="InterPro" id="IPR002885">
    <property type="entry name" value="PPR_rpt"/>
</dbReference>
<dbReference type="InterPro" id="IPR011992">
    <property type="entry name" value="EF-hand-dom_pair"/>
</dbReference>
<keyword evidence="2 8" id="KW-0812">Transmembrane</keyword>
<comment type="subcellular location">
    <subcellularLocation>
        <location evidence="1">Membrane</location>
        <topology evidence="1">Multi-pass membrane protein</topology>
    </subcellularLocation>
</comment>
<evidence type="ECO:0000256" key="8">
    <source>
        <dbReference type="SAM" id="Phobius"/>
    </source>
</evidence>
<dbReference type="InterPro" id="IPR006145">
    <property type="entry name" value="PsdUridine_synth_RsuA/RluA"/>
</dbReference>
<dbReference type="CDD" id="cd02869">
    <property type="entry name" value="PseudoU_synth_RluA_like"/>
    <property type="match status" value="1"/>
</dbReference>
<dbReference type="InterPro" id="IPR020103">
    <property type="entry name" value="PsdUridine_synth_cat_dom_sf"/>
</dbReference>
<dbReference type="Gene3D" id="1.10.287.70">
    <property type="match status" value="1"/>
</dbReference>
<dbReference type="Pfam" id="PF01535">
    <property type="entry name" value="PPR"/>
    <property type="match status" value="1"/>
</dbReference>
<evidence type="ECO:0000256" key="7">
    <source>
        <dbReference type="PROSITE-ProRule" id="PRU00708"/>
    </source>
</evidence>
<evidence type="ECO:0000313" key="11">
    <source>
        <dbReference type="Proteomes" id="UP001642484"/>
    </source>
</evidence>
<dbReference type="SUPFAM" id="SSF55120">
    <property type="entry name" value="Pseudouridine synthase"/>
    <property type="match status" value="1"/>
</dbReference>
<feature type="repeat" description="PPR" evidence="7">
    <location>
        <begin position="194"/>
        <end position="228"/>
    </location>
</feature>
<protein>
    <recommendedName>
        <fullName evidence="9">EF-hand domain-containing protein</fullName>
    </recommendedName>
</protein>
<evidence type="ECO:0000256" key="3">
    <source>
        <dbReference type="ARBA" id="ARBA00022737"/>
    </source>
</evidence>
<dbReference type="PROSITE" id="PS51375">
    <property type="entry name" value="PPR"/>
    <property type="match status" value="1"/>
</dbReference>
<dbReference type="PANTHER" id="PTHR47447">
    <property type="entry name" value="OS03G0856100 PROTEIN"/>
    <property type="match status" value="1"/>
</dbReference>
<feature type="domain" description="EF-hand" evidence="9">
    <location>
        <begin position="1267"/>
        <end position="1302"/>
    </location>
</feature>
<keyword evidence="3" id="KW-0677">Repeat</keyword>
<dbReference type="Gene3D" id="1.10.238.10">
    <property type="entry name" value="EF-hand"/>
    <property type="match status" value="1"/>
</dbReference>
<dbReference type="Gene3D" id="1.20.120.350">
    <property type="entry name" value="Voltage-gated potassium channels. Chain C"/>
    <property type="match status" value="1"/>
</dbReference>
<evidence type="ECO:0000256" key="4">
    <source>
        <dbReference type="ARBA" id="ARBA00022837"/>
    </source>
</evidence>
<dbReference type="Gene3D" id="1.25.40.10">
    <property type="entry name" value="Tetratricopeptide repeat domain"/>
    <property type="match status" value="2"/>
</dbReference>
<dbReference type="PANTHER" id="PTHR47447:SF17">
    <property type="entry name" value="OS12G0638900 PROTEIN"/>
    <property type="match status" value="1"/>
</dbReference>
<dbReference type="Proteomes" id="UP001642484">
    <property type="component" value="Unassembled WGS sequence"/>
</dbReference>
<dbReference type="InterPro" id="IPR011990">
    <property type="entry name" value="TPR-like_helical_dom_sf"/>
</dbReference>
<dbReference type="InterPro" id="IPR018247">
    <property type="entry name" value="EF_Hand_1_Ca_BS"/>
</dbReference>
<feature type="transmembrane region" description="Helical" evidence="8">
    <location>
        <begin position="988"/>
        <end position="1010"/>
    </location>
</feature>
<dbReference type="PROSITE" id="PS51257">
    <property type="entry name" value="PROKAR_LIPOPROTEIN"/>
    <property type="match status" value="1"/>
</dbReference>
<dbReference type="InterPro" id="IPR005821">
    <property type="entry name" value="Ion_trans_dom"/>
</dbReference>
<gene>
    <name evidence="10" type="ORF">CCMP2556_LOCUS6622</name>
</gene>
<comment type="caution">
    <text evidence="10">The sequence shown here is derived from an EMBL/GenBank/DDBJ whole genome shotgun (WGS) entry which is preliminary data.</text>
</comment>
<keyword evidence="6 8" id="KW-0472">Membrane</keyword>
<dbReference type="PROSITE" id="PS50222">
    <property type="entry name" value="EF_HAND_2"/>
    <property type="match status" value="1"/>
</dbReference>